<comment type="caution">
    <text evidence="1">The sequence shown here is derived from an EMBL/GenBank/DDBJ whole genome shotgun (WGS) entry which is preliminary data.</text>
</comment>
<organism evidence="1 2">
    <name type="scientific">Methylobacterium adhaesivum</name>
    <dbReference type="NCBI Taxonomy" id="333297"/>
    <lineage>
        <taxon>Bacteria</taxon>
        <taxon>Pseudomonadati</taxon>
        <taxon>Pseudomonadota</taxon>
        <taxon>Alphaproteobacteria</taxon>
        <taxon>Hyphomicrobiales</taxon>
        <taxon>Methylobacteriaceae</taxon>
        <taxon>Methylobacterium</taxon>
    </lineage>
</organism>
<accession>A0ABT8BHR3</accession>
<protein>
    <submittedName>
        <fullName evidence="1">Uncharacterized protein</fullName>
    </submittedName>
</protein>
<proteinExistence type="predicted"/>
<keyword evidence="2" id="KW-1185">Reference proteome</keyword>
<dbReference type="Proteomes" id="UP001224644">
    <property type="component" value="Unassembled WGS sequence"/>
</dbReference>
<reference evidence="2" key="1">
    <citation type="journal article" date="2019" name="Int. J. Syst. Evol. Microbiol.">
        <title>The Global Catalogue of Microorganisms (GCM) 10K type strain sequencing project: providing services to taxonomists for standard genome sequencing and annotation.</title>
        <authorList>
            <consortium name="The Broad Institute Genomics Platform"/>
            <consortium name="The Broad Institute Genome Sequencing Center for Infectious Disease"/>
            <person name="Wu L."/>
            <person name="Ma J."/>
        </authorList>
    </citation>
    <scope>NUCLEOTIDE SEQUENCE [LARGE SCALE GENOMIC DNA]</scope>
    <source>
        <strain evidence="2">CECT 7069</strain>
    </source>
</reference>
<dbReference type="RefSeq" id="WP_238225741.1">
    <property type="nucleotide sequence ID" value="NZ_BPQD01000014.1"/>
</dbReference>
<evidence type="ECO:0000313" key="1">
    <source>
        <dbReference type="EMBL" id="MDN3591693.1"/>
    </source>
</evidence>
<dbReference type="EMBL" id="JAUFPX010000012">
    <property type="protein sequence ID" value="MDN3591693.1"/>
    <property type="molecule type" value="Genomic_DNA"/>
</dbReference>
<sequence>MSAVSPIRAYEAMRGWWVTAVRALSFVLVLALVVPGAVPSAEAQRLPGTEASLSAYTAQATSGQPDGCPACHATCGCHLAVTSEGSAWLPSAATGRPSYATVDVALASISSGRLPRPPRA</sequence>
<gene>
    <name evidence="1" type="ORF">QWZ12_13895</name>
</gene>
<name>A0ABT8BHR3_9HYPH</name>
<evidence type="ECO:0000313" key="2">
    <source>
        <dbReference type="Proteomes" id="UP001224644"/>
    </source>
</evidence>